<dbReference type="AlphaFoldDB" id="A0A1L0B3I9"/>
<dbReference type="Pfam" id="PF12460">
    <property type="entry name" value="MMS19_C"/>
    <property type="match status" value="1"/>
</dbReference>
<dbReference type="Pfam" id="PF14500">
    <property type="entry name" value="MMS19_N"/>
    <property type="match status" value="1"/>
</dbReference>
<dbReference type="SUPFAM" id="SSF48371">
    <property type="entry name" value="ARM repeat"/>
    <property type="match status" value="1"/>
</dbReference>
<dbReference type="GO" id="GO:0097361">
    <property type="term" value="C:cytosolic [4Fe-4S] assembly targeting complex"/>
    <property type="evidence" value="ECO:0007669"/>
    <property type="project" value="UniProtKB-UniRule"/>
</dbReference>
<dbReference type="InterPro" id="IPR016024">
    <property type="entry name" value="ARM-type_fold"/>
</dbReference>
<dbReference type="InterPro" id="IPR029240">
    <property type="entry name" value="MMS19_N"/>
</dbReference>
<keyword evidence="5" id="KW-0227">DNA damage</keyword>
<dbReference type="GO" id="GO:0051604">
    <property type="term" value="P:protein maturation"/>
    <property type="evidence" value="ECO:0007669"/>
    <property type="project" value="UniProtKB-UniRule"/>
</dbReference>
<keyword evidence="9" id="KW-1185">Reference proteome</keyword>
<evidence type="ECO:0000259" key="7">
    <source>
        <dbReference type="Pfam" id="PF14500"/>
    </source>
</evidence>
<dbReference type="PANTHER" id="PTHR12891:SF0">
    <property type="entry name" value="MMS19 NUCLEOTIDE EXCISION REPAIR PROTEIN HOMOLOG"/>
    <property type="match status" value="1"/>
</dbReference>
<reference evidence="9" key="1">
    <citation type="submission" date="2016-11" db="EMBL/GenBank/DDBJ databases">
        <authorList>
            <person name="Guldener U."/>
        </authorList>
    </citation>
    <scope>NUCLEOTIDE SEQUENCE [LARGE SCALE GENOMIC DNA]</scope>
</reference>
<evidence type="ECO:0000256" key="3">
    <source>
        <dbReference type="ARBA" id="ARBA00022737"/>
    </source>
</evidence>
<dbReference type="GO" id="GO:0006281">
    <property type="term" value="P:DNA repair"/>
    <property type="evidence" value="ECO:0007669"/>
    <property type="project" value="UniProtKB-UniRule"/>
</dbReference>
<evidence type="ECO:0000256" key="5">
    <source>
        <dbReference type="RuleBase" id="RU367072"/>
    </source>
</evidence>
<proteinExistence type="inferred from homology"/>
<comment type="similarity">
    <text evidence="2 5">Belongs to the MET18/MMS19 family.</text>
</comment>
<evidence type="ECO:0000256" key="4">
    <source>
        <dbReference type="ARBA" id="ARBA00023242"/>
    </source>
</evidence>
<feature type="domain" description="MMS19 C-terminal" evidence="6">
    <location>
        <begin position="598"/>
        <end position="981"/>
    </location>
</feature>
<protein>
    <recommendedName>
        <fullName evidence="5">MMS19 nucleotide excision repair protein</fullName>
    </recommendedName>
</protein>
<gene>
    <name evidence="8" type="ORF">HGUI_02548</name>
</gene>
<dbReference type="OrthoDB" id="342900at2759"/>
<dbReference type="InterPro" id="IPR011989">
    <property type="entry name" value="ARM-like"/>
</dbReference>
<dbReference type="Proteomes" id="UP000183365">
    <property type="component" value="Unassembled WGS sequence"/>
</dbReference>
<keyword evidence="4 5" id="KW-0539">Nucleus</keyword>
<sequence>MSFLEHQYSLFKNLFIQKNSNSLNEADDYYDNLMNDITSKLAAFIDEKKYTLLNVVTSIKDDITSVNDENRLCGLEYLSIILSNIKKDTLLSNECNVIFDFFLSKILNNTIDFYCFKQILNSFKIILTFNYLQKSFPGVQHLLQFIQDEYNPNEYVALVRYSIFEILNIIRINGFIQDEALYVNAFLNVANGEKDPRNLMESFKLNKIITSTFNKEVIYSYSQKLFDVLFCYFPITFKPPKNDPYKITSDDLKNALRCAISNCDYFSIDAFPNLIDKLTATSIIVKNETLKTLKDCFLKYHRKSIAKYWQPLWDALKNEVLRGSNDEFDEEYKVNNYKEALSVIKTLFDRLSGYEGENFNFDNDLLKFSFEDVKHNFENNKNIKQSADIFSTISSINISINDKVLRLVLPVFFEPINKSSEMDMESIKLILMNMSLFLKEVAIFQTEMSSHSAITQYKDELLVFLTRNLSSLSDNEIHIKTLSVFQLTYLIKIPAYLTKDEIYMISEIVLSLLNSTIGVNKNIFLSCLDCIKSIVSSNYSDVVKDVILSSLLQNLRTAESNQIFDKNLKTIANITFSCSSLTSYVAAELVDYIQPSSVVDLESCFLVLSTVYTIIDSKLKSATQKDSVNTVVKIRSSVELREIRNELINPETIDSLYEAIFAYDQIFDHDGCLEVISLIFFTYSLVLTPDERVLFCSKYIKPLMEQVFGGSNRLSILFAKIYAALDIENDVLPAELVFKNSLSVVYKTNNETASVVDMNYYMMVALAVNKQKDLISSIENLIEIYKNSNHNIGLMFWLAKGLCLSSHKECKNIITFLLNLLDDNALGDQIAESLQILMVNIPIFRKITFLDTKNLNINSLHQQKVFHLMVPILINKYKETDDELLKSRYLTALSHILKSTSVNIKNNFTQDLFPLLVSALDASASDVVGASLQTICDTFVSQPEVLLSHVDTLIKKTIVLSKVLKNGPKVRALSLQTLLLFVNVVPINILQPYKNTIIKGLVPVLDDPNRSVRKLAVDTRQAYFDLGMAIA</sequence>
<evidence type="ECO:0000259" key="6">
    <source>
        <dbReference type="Pfam" id="PF12460"/>
    </source>
</evidence>
<dbReference type="Gene3D" id="1.25.10.10">
    <property type="entry name" value="Leucine-rich Repeat Variant"/>
    <property type="match status" value="1"/>
</dbReference>
<dbReference type="GO" id="GO:0016226">
    <property type="term" value="P:iron-sulfur cluster assembly"/>
    <property type="evidence" value="ECO:0007669"/>
    <property type="project" value="UniProtKB-UniRule"/>
</dbReference>
<evidence type="ECO:0000256" key="1">
    <source>
        <dbReference type="ARBA" id="ARBA00004123"/>
    </source>
</evidence>
<evidence type="ECO:0000256" key="2">
    <source>
        <dbReference type="ARBA" id="ARBA00009340"/>
    </source>
</evidence>
<feature type="domain" description="MMS19 N-terminal" evidence="7">
    <location>
        <begin position="56"/>
        <end position="321"/>
    </location>
</feature>
<dbReference type="VEuPathDB" id="FungiDB:HGUI_02548"/>
<comment type="function">
    <text evidence="5">Key component of the cytosolic iron-sulfur protein assembly (CIA) complex, a multiprotein complex that mediates the incorporation of iron-sulfur cluster into apoproteins specifically involved in DNA metabolism and genomic integrity. In the CIA complex, MMS19 acts as an adapter between early-acting CIA components and a subset of cellular target iron-sulfur proteins.</text>
</comment>
<keyword evidence="5" id="KW-0234">DNA repair</keyword>
<dbReference type="InterPro" id="IPR039920">
    <property type="entry name" value="MMS19"/>
</dbReference>
<keyword evidence="3" id="KW-0677">Repeat</keyword>
<name>A0A1L0B3I9_9ASCO</name>
<dbReference type="InterPro" id="IPR024687">
    <property type="entry name" value="MMS19_C"/>
</dbReference>
<dbReference type="PANTHER" id="PTHR12891">
    <property type="entry name" value="DNA REPAIR/TRANSCRIPTION PROTEIN MET18/MMS19"/>
    <property type="match status" value="1"/>
</dbReference>
<dbReference type="EMBL" id="FQNF01000047">
    <property type="protein sequence ID" value="SGZ40348.1"/>
    <property type="molecule type" value="Genomic_DNA"/>
</dbReference>
<accession>A0A1L0B3I9</accession>
<dbReference type="GO" id="GO:0005634">
    <property type="term" value="C:nucleus"/>
    <property type="evidence" value="ECO:0007669"/>
    <property type="project" value="UniProtKB-SubCell"/>
</dbReference>
<organism evidence="8 9">
    <name type="scientific">Hanseniaspora guilliermondii</name>
    <dbReference type="NCBI Taxonomy" id="56406"/>
    <lineage>
        <taxon>Eukaryota</taxon>
        <taxon>Fungi</taxon>
        <taxon>Dikarya</taxon>
        <taxon>Ascomycota</taxon>
        <taxon>Saccharomycotina</taxon>
        <taxon>Saccharomycetes</taxon>
        <taxon>Saccharomycodales</taxon>
        <taxon>Saccharomycodaceae</taxon>
        <taxon>Hanseniaspora</taxon>
    </lineage>
</organism>
<comment type="subcellular location">
    <subcellularLocation>
        <location evidence="1 5">Nucleus</location>
    </subcellularLocation>
</comment>
<evidence type="ECO:0000313" key="8">
    <source>
        <dbReference type="EMBL" id="SGZ40348.1"/>
    </source>
</evidence>
<evidence type="ECO:0000313" key="9">
    <source>
        <dbReference type="Proteomes" id="UP000183365"/>
    </source>
</evidence>